<proteinExistence type="predicted"/>
<gene>
    <name evidence="1" type="ORF">CWI70_09905</name>
</gene>
<evidence type="ECO:0000313" key="1">
    <source>
        <dbReference type="EMBL" id="RUO53488.1"/>
    </source>
</evidence>
<name>A0A432XXL6_9GAMM</name>
<comment type="caution">
    <text evidence="1">The sequence shown here is derived from an EMBL/GenBank/DDBJ whole genome shotgun (WGS) entry which is preliminary data.</text>
</comment>
<dbReference type="EMBL" id="PIPX01000002">
    <property type="protein sequence ID" value="RUO53488.1"/>
    <property type="molecule type" value="Genomic_DNA"/>
</dbReference>
<keyword evidence="2" id="KW-1185">Reference proteome</keyword>
<protein>
    <submittedName>
        <fullName evidence="1">Uncharacterized protein</fullName>
    </submittedName>
</protein>
<dbReference type="OrthoDB" id="7056088at2"/>
<organism evidence="1 2">
    <name type="scientific">Pseudidiomarina homiensis</name>
    <dbReference type="NCBI Taxonomy" id="364198"/>
    <lineage>
        <taxon>Bacteria</taxon>
        <taxon>Pseudomonadati</taxon>
        <taxon>Pseudomonadota</taxon>
        <taxon>Gammaproteobacteria</taxon>
        <taxon>Alteromonadales</taxon>
        <taxon>Idiomarinaceae</taxon>
        <taxon>Pseudidiomarina</taxon>
    </lineage>
</organism>
<dbReference type="AlphaFoldDB" id="A0A432XXL6"/>
<evidence type="ECO:0000313" key="2">
    <source>
        <dbReference type="Proteomes" id="UP000287649"/>
    </source>
</evidence>
<sequence length="1008" mass="115280">MNISYRKLNESAVKLYFDGRHQEEPVYLDLDNDSSNELAESLNCDLDNIEVVISRAISSTFDWTDSNPYIWHVRQFKEWNKNRGSAPPPFIGLLLGLSISAERMRQDNSYSANNYYERLFEFLEETDKTKQSKLRLSAKFTADFWNALNQWLIENDYALGIPTAKQVNSWKYVSYAISQTLVRESEKSRLRRMFLGLGISPHENLSITDATQYIHQWMVTSEPNLWLRKLWSKVELRERVAIAALQELSRLDAKDCSNVSEVQGQKFLAWILVRKKFPRNKIQIYLTSDAQFEGKAKLIEPAEYDIKREANESLVFTALPGSNLSYLGPTHTLKLDGLLTLPISVEADGIEYNLKHRPRPIVPLSRAEAGTFFKEVSRVSMFTEHALICHVQWQSQVVCFLNKYARNEFEVLTRDQGLDIPENWVLITSVYIIHNVKDNVSDNLQCLVPLALGNSIQLEGGIRLQQNVWHASAPPNVIAASSDGLLGVELQSIQFENKNQVLGHNIGSPRNSDFLRSLITLEGPHNNFILVAKKDNKVISERNISFRTANYPRKTVNLDERLLAYSFAKEEESWELTAKSISTLDSNKPYLRGMLTKNISPMEQQETPCDFESELSNIPEVVEIEETYDLNTLSGFTESCILRGYHIWECPPAITPEDFERVVRPMRCKDCDSMVLSRKPRMGFYRLNRRQKSGKPKEDLEVKGAPKFPEPVTNVNLVFDALCYLQHGTWKAIQNVCSDVFSEPWESYQFVLNLSDLGHIDIEFDSNNFRLKRWSIAPTTLVVTESNFAFLAGYRSTNLVEQLSKELNEFQRKDFQQELGPDVIGWQLGKTEGEELEYRLHKEGCRLQIPVIKASDAILAQHLPSITTMIAEMPKISLGPDEVVEKYDVKKNQWIKSQFDNSTGEGAYRGLFNGRTYFYNDENRICRAMPCELAKLSAALKGDMQIISYDEVTEELSSLVGCPPPLLYRRALVACSGQLPTKIGTKSVFRHIPKQIASIIFKKVMVKK</sequence>
<reference evidence="2" key="1">
    <citation type="journal article" date="2018" name="Front. Microbiol.">
        <title>Genome-Based Analysis Reveals the Taxonomy and Diversity of the Family Idiomarinaceae.</title>
        <authorList>
            <person name="Liu Y."/>
            <person name="Lai Q."/>
            <person name="Shao Z."/>
        </authorList>
    </citation>
    <scope>NUCLEOTIDE SEQUENCE [LARGE SCALE GENOMIC DNA]</scope>
    <source>
        <strain evidence="2">PO-M2</strain>
    </source>
</reference>
<dbReference type="Proteomes" id="UP000287649">
    <property type="component" value="Unassembled WGS sequence"/>
</dbReference>
<accession>A0A432XXL6</accession>
<dbReference type="RefSeq" id="WP_126773276.1">
    <property type="nucleotide sequence ID" value="NZ_PIPX01000002.1"/>
</dbReference>